<feature type="signal peptide" evidence="7">
    <location>
        <begin position="1"/>
        <end position="20"/>
    </location>
</feature>
<dbReference type="Pfam" id="PF01699">
    <property type="entry name" value="Na_Ca_ex"/>
    <property type="match status" value="2"/>
</dbReference>
<reference evidence="9 10" key="1">
    <citation type="submission" date="2020-08" db="EMBL/GenBank/DDBJ databases">
        <title>Genome sequence of Phycicoccus endophyticus JCM 31784T.</title>
        <authorList>
            <person name="Hyun D.-W."/>
            <person name="Bae J.-W."/>
        </authorList>
    </citation>
    <scope>NUCLEOTIDE SEQUENCE [LARGE SCALE GENOMIC DNA]</scope>
    <source>
        <strain evidence="9 10">JCM 31784</strain>
    </source>
</reference>
<keyword evidence="10" id="KW-1185">Reference proteome</keyword>
<keyword evidence="2 6" id="KW-0812">Transmembrane</keyword>
<dbReference type="GO" id="GO:0005886">
    <property type="term" value="C:plasma membrane"/>
    <property type="evidence" value="ECO:0007669"/>
    <property type="project" value="TreeGrafter"/>
</dbReference>
<dbReference type="RefSeq" id="WP_166099831.1">
    <property type="nucleotide sequence ID" value="NZ_BMMY01000003.1"/>
</dbReference>
<organism evidence="9 10">
    <name type="scientific">Phycicoccus endophyticus</name>
    <dbReference type="NCBI Taxonomy" id="1690220"/>
    <lineage>
        <taxon>Bacteria</taxon>
        <taxon>Bacillati</taxon>
        <taxon>Actinomycetota</taxon>
        <taxon>Actinomycetes</taxon>
        <taxon>Micrococcales</taxon>
        <taxon>Intrasporangiaceae</taxon>
        <taxon>Phycicoccus</taxon>
    </lineage>
</organism>
<feature type="domain" description="Sodium/calcium exchanger membrane region" evidence="8">
    <location>
        <begin position="6"/>
        <end position="145"/>
    </location>
</feature>
<dbReference type="InterPro" id="IPR004481">
    <property type="entry name" value="K/Na/Ca-exchanger"/>
</dbReference>
<sequence>MGVALAVAAMACGFVVAVLASRVAVAGATDLVARSPLPPFVVGLTLVAVGTDLPEMANSVTASLEGLGDVNVGDSIGSVVTQVTLVLGLLPLVGGALVLAVRQTVAAGAVILLALGLGAVLMRDGELARVDGLLLVLAWLGGSALVWWAGGVAPPRPLADPSPGEPPAGDPSPGEHTSDGAGRGEGLRGSLSRLAAGLAGVTLGAVTAIWGVVHLADAAGLPLFVVSFFGAALGTSLPELLFSVTALRRGEAEMAVGDALGASMVDATLSIGIGPLVAPTLVSTGLVERGVLVSAVAVVLVVALLAWRRRHTVGTGLALVGLYLGVYAVLLA</sequence>
<evidence type="ECO:0000256" key="1">
    <source>
        <dbReference type="ARBA" id="ARBA00004141"/>
    </source>
</evidence>
<feature type="chain" id="PRO_5028849579" evidence="7">
    <location>
        <begin position="21"/>
        <end position="332"/>
    </location>
</feature>
<dbReference type="PANTHER" id="PTHR10846:SF8">
    <property type="entry name" value="INNER MEMBRANE PROTEIN YRBG"/>
    <property type="match status" value="1"/>
</dbReference>
<dbReference type="GO" id="GO:0005262">
    <property type="term" value="F:calcium channel activity"/>
    <property type="evidence" value="ECO:0007669"/>
    <property type="project" value="TreeGrafter"/>
</dbReference>
<dbReference type="InterPro" id="IPR004837">
    <property type="entry name" value="NaCa_Exmemb"/>
</dbReference>
<dbReference type="EMBL" id="CP060712">
    <property type="protein sequence ID" value="QNN48600.1"/>
    <property type="molecule type" value="Genomic_DNA"/>
</dbReference>
<keyword evidence="7" id="KW-0732">Signal</keyword>
<feature type="transmembrane region" description="Helical" evidence="6">
    <location>
        <begin position="134"/>
        <end position="153"/>
    </location>
</feature>
<dbReference type="Gene3D" id="1.20.1420.30">
    <property type="entry name" value="NCX, central ion-binding region"/>
    <property type="match status" value="2"/>
</dbReference>
<evidence type="ECO:0000256" key="3">
    <source>
        <dbReference type="ARBA" id="ARBA00022989"/>
    </source>
</evidence>
<feature type="region of interest" description="Disordered" evidence="5">
    <location>
        <begin position="157"/>
        <end position="185"/>
    </location>
</feature>
<dbReference type="PANTHER" id="PTHR10846">
    <property type="entry name" value="SODIUM/POTASSIUM/CALCIUM EXCHANGER"/>
    <property type="match status" value="1"/>
</dbReference>
<accession>A0A7G9QZ25</accession>
<comment type="subcellular location">
    <subcellularLocation>
        <location evidence="1">Membrane</location>
        <topology evidence="1">Multi-pass membrane protein</topology>
    </subcellularLocation>
</comment>
<feature type="compositionally biased region" description="Pro residues" evidence="5">
    <location>
        <begin position="157"/>
        <end position="170"/>
    </location>
</feature>
<dbReference type="InterPro" id="IPR044880">
    <property type="entry name" value="NCX_ion-bd_dom_sf"/>
</dbReference>
<name>A0A7G9QZ25_9MICO</name>
<feature type="transmembrane region" description="Helical" evidence="6">
    <location>
        <begin position="194"/>
        <end position="213"/>
    </location>
</feature>
<feature type="transmembrane region" description="Helical" evidence="6">
    <location>
        <begin position="105"/>
        <end position="122"/>
    </location>
</feature>
<gene>
    <name evidence="9" type="ORF">H9L10_09750</name>
</gene>
<keyword evidence="4 6" id="KW-0472">Membrane</keyword>
<proteinExistence type="predicted"/>
<feature type="transmembrane region" description="Helical" evidence="6">
    <location>
        <begin position="314"/>
        <end position="331"/>
    </location>
</feature>
<dbReference type="KEGG" id="pei:H9L10_09750"/>
<feature type="transmembrane region" description="Helical" evidence="6">
    <location>
        <begin position="219"/>
        <end position="247"/>
    </location>
</feature>
<dbReference type="AlphaFoldDB" id="A0A7G9QZ25"/>
<evidence type="ECO:0000256" key="4">
    <source>
        <dbReference type="ARBA" id="ARBA00023136"/>
    </source>
</evidence>
<dbReference type="Proteomes" id="UP000515976">
    <property type="component" value="Chromosome"/>
</dbReference>
<evidence type="ECO:0000256" key="5">
    <source>
        <dbReference type="SAM" id="MobiDB-lite"/>
    </source>
</evidence>
<evidence type="ECO:0000313" key="9">
    <source>
        <dbReference type="EMBL" id="QNN48600.1"/>
    </source>
</evidence>
<evidence type="ECO:0000256" key="2">
    <source>
        <dbReference type="ARBA" id="ARBA00022692"/>
    </source>
</evidence>
<evidence type="ECO:0000259" key="8">
    <source>
        <dbReference type="Pfam" id="PF01699"/>
    </source>
</evidence>
<feature type="transmembrane region" description="Helical" evidence="6">
    <location>
        <begin position="76"/>
        <end position="98"/>
    </location>
</feature>
<dbReference type="GO" id="GO:0006874">
    <property type="term" value="P:intracellular calcium ion homeostasis"/>
    <property type="evidence" value="ECO:0007669"/>
    <property type="project" value="TreeGrafter"/>
</dbReference>
<keyword evidence="3 6" id="KW-1133">Transmembrane helix</keyword>
<protein>
    <submittedName>
        <fullName evidence="9">Sodium:calcium antiporter</fullName>
    </submittedName>
</protein>
<evidence type="ECO:0000313" key="10">
    <source>
        <dbReference type="Proteomes" id="UP000515976"/>
    </source>
</evidence>
<evidence type="ECO:0000256" key="7">
    <source>
        <dbReference type="SAM" id="SignalP"/>
    </source>
</evidence>
<evidence type="ECO:0000256" key="6">
    <source>
        <dbReference type="SAM" id="Phobius"/>
    </source>
</evidence>
<dbReference type="GO" id="GO:0008273">
    <property type="term" value="F:calcium, potassium:sodium antiporter activity"/>
    <property type="evidence" value="ECO:0007669"/>
    <property type="project" value="TreeGrafter"/>
</dbReference>
<feature type="domain" description="Sodium/calcium exchanger membrane region" evidence="8">
    <location>
        <begin position="194"/>
        <end position="329"/>
    </location>
</feature>
<feature type="transmembrane region" description="Helical" evidence="6">
    <location>
        <begin position="259"/>
        <end position="278"/>
    </location>
</feature>
<feature type="transmembrane region" description="Helical" evidence="6">
    <location>
        <begin position="290"/>
        <end position="307"/>
    </location>
</feature>